<evidence type="ECO:0000313" key="10">
    <source>
        <dbReference type="Proteomes" id="UP000642284"/>
    </source>
</evidence>
<protein>
    <submittedName>
        <fullName evidence="9">Cellulose binding domain-containing protein</fullName>
    </submittedName>
</protein>
<dbReference type="Pfam" id="PF17291">
    <property type="entry name" value="M60-like_N"/>
    <property type="match status" value="1"/>
</dbReference>
<evidence type="ECO:0000259" key="8">
    <source>
        <dbReference type="PROSITE" id="PS51723"/>
    </source>
</evidence>
<feature type="domain" description="Peptidase M60" evidence="8">
    <location>
        <begin position="262"/>
        <end position="562"/>
    </location>
</feature>
<reference evidence="9 10" key="1">
    <citation type="submission" date="2020-08" db="EMBL/GenBank/DDBJ databases">
        <title>Genemic of Streptomyces polyaspartic.</title>
        <authorList>
            <person name="Liu W."/>
        </authorList>
    </citation>
    <scope>NUCLEOTIDE SEQUENCE [LARGE SCALE GENOMIC DNA]</scope>
    <source>
        <strain evidence="9 10">TRM66268-LWL</strain>
    </source>
</reference>
<dbReference type="Gene3D" id="3.40.390.80">
    <property type="entry name" value="Peptidase M60, enhancin-like domain 2"/>
    <property type="match status" value="1"/>
</dbReference>
<keyword evidence="1 5" id="KW-0732">Signal</keyword>
<dbReference type="InterPro" id="IPR008965">
    <property type="entry name" value="CBM2/CBM3_carb-bd_dom_sf"/>
</dbReference>
<dbReference type="SUPFAM" id="SSF49265">
    <property type="entry name" value="Fibronectin type III"/>
    <property type="match status" value="1"/>
</dbReference>
<dbReference type="Gene3D" id="2.60.40.290">
    <property type="match status" value="1"/>
</dbReference>
<dbReference type="InterPro" id="IPR003961">
    <property type="entry name" value="FN3_dom"/>
</dbReference>
<dbReference type="InterPro" id="IPR051244">
    <property type="entry name" value="TCAF"/>
</dbReference>
<comment type="caution">
    <text evidence="9">The sequence shown here is derived from an EMBL/GenBank/DDBJ whole genome shotgun (WGS) entry which is preliminary data.</text>
</comment>
<dbReference type="SUPFAM" id="SSF49384">
    <property type="entry name" value="Carbohydrate-binding domain"/>
    <property type="match status" value="1"/>
</dbReference>
<dbReference type="SMART" id="SM01276">
    <property type="entry name" value="M60-like"/>
    <property type="match status" value="1"/>
</dbReference>
<dbReference type="Pfam" id="PF00553">
    <property type="entry name" value="CBM_2"/>
    <property type="match status" value="1"/>
</dbReference>
<evidence type="ECO:0000256" key="3">
    <source>
        <dbReference type="ARBA" id="ARBA00023295"/>
    </source>
</evidence>
<dbReference type="EMBL" id="JACTVJ010000046">
    <property type="protein sequence ID" value="MBC9719536.1"/>
    <property type="molecule type" value="Genomic_DNA"/>
</dbReference>
<dbReference type="RefSeq" id="WP_187819939.1">
    <property type="nucleotide sequence ID" value="NZ_JACTVJ010000046.1"/>
</dbReference>
<proteinExistence type="predicted"/>
<dbReference type="InterPro" id="IPR001919">
    <property type="entry name" value="CBD2"/>
</dbReference>
<feature type="chain" id="PRO_5046344136" evidence="5">
    <location>
        <begin position="30"/>
        <end position="641"/>
    </location>
</feature>
<accession>A0ABR7SVL7</accession>
<dbReference type="Pfam" id="PF00041">
    <property type="entry name" value="fn3"/>
    <property type="match status" value="1"/>
</dbReference>
<evidence type="ECO:0000313" key="9">
    <source>
        <dbReference type="EMBL" id="MBC9719536.1"/>
    </source>
</evidence>
<dbReference type="Gene3D" id="1.10.390.30">
    <property type="entry name" value="Peptidase M60, enhancin-like domain 3"/>
    <property type="match status" value="1"/>
</dbReference>
<keyword evidence="2" id="KW-0119">Carbohydrate metabolism</keyword>
<dbReference type="Proteomes" id="UP000642284">
    <property type="component" value="Unassembled WGS sequence"/>
</dbReference>
<dbReference type="Gene3D" id="2.60.40.10">
    <property type="entry name" value="Immunoglobulins"/>
    <property type="match status" value="1"/>
</dbReference>
<keyword evidence="3" id="KW-0378">Hydrolase</keyword>
<dbReference type="SMART" id="SM00060">
    <property type="entry name" value="FN3"/>
    <property type="match status" value="1"/>
</dbReference>
<evidence type="ECO:0000256" key="2">
    <source>
        <dbReference type="ARBA" id="ARBA00023277"/>
    </source>
</evidence>
<dbReference type="InterPro" id="IPR042279">
    <property type="entry name" value="Pep_M60_3"/>
</dbReference>
<dbReference type="InterPro" id="IPR012291">
    <property type="entry name" value="CBM2_carb-bd_dom_sf"/>
</dbReference>
<evidence type="ECO:0000256" key="5">
    <source>
        <dbReference type="SAM" id="SignalP"/>
    </source>
</evidence>
<dbReference type="SMART" id="SM00637">
    <property type="entry name" value="CBD_II"/>
    <property type="match status" value="1"/>
</dbReference>
<dbReference type="Pfam" id="PF13402">
    <property type="entry name" value="Peptidase_M60"/>
    <property type="match status" value="1"/>
</dbReference>
<feature type="domain" description="Fibronectin type-III" evidence="6">
    <location>
        <begin position="147"/>
        <end position="236"/>
    </location>
</feature>
<dbReference type="InterPro" id="IPR035423">
    <property type="entry name" value="M60-like_N"/>
</dbReference>
<dbReference type="PANTHER" id="PTHR15730:SF5">
    <property type="entry name" value="SI:CH211-210B2.2-RELATED"/>
    <property type="match status" value="1"/>
</dbReference>
<name>A0ABR7SVL7_9ACTN</name>
<sequence>MSALRPTLLFVLSASVVLGGLSLASSAGAADTAAEGATATFAQTQDWGGGYQGEFTISNGGSASMKTWKLEFDLPQGAELTSLWSGDHKVDGRHVTVTSPSWAAALAPGSSVSVGLVVAKSSAEPEQCALDGAPCDGGAGELPDTEAPTAPDLEVPTVGGDGVHLTWKPSMDNVGVTGYQVMRDGVEAPVATTTSTQAVLTDLKPGETLTLAVRAVDAAGNTSAAGASQTVTVPTEGTTFTLKGEGGVSDERSRVGTFRQSSDNHSTGLYLPAGAQLKVTVENAVGTPYLFIGAPDTDPDTTYTKPRTHQLKAGESTITDAGGGMLYLALSGAGNSAEVTIGDTAVKAPRFVLGVTTPAEYRDMLDERAESPQAELVSEHAIVTVDRASALKHRDADQDELMALYERLMASHNSVNGLDGSSTRHERSTLRGHFTLGNYREVGSAYATHRYMTFGAKHGYAQELLTPAGLRGSWGIAHELGHQNQMIGYLPDNSALNEVTVNMYSLAFQREMGLPSRLLKPGSDGTTFWDRALDKLDSGVTWDNMGLWERLCMFEQLRLAYGDDFWPAVHKDIRENVRASAYRPTPEVAYKNLAYYASKAAGHNLLGFFADWGLPLNVEATTAVEQLGLPDPDVDVASLHE</sequence>
<dbReference type="InterPro" id="IPR013783">
    <property type="entry name" value="Ig-like_fold"/>
</dbReference>
<keyword evidence="10" id="KW-1185">Reference proteome</keyword>
<gene>
    <name evidence="9" type="ORF">H9Y04_44285</name>
</gene>
<organism evidence="9 10">
    <name type="scientific">Streptomyces polyasparticus</name>
    <dbReference type="NCBI Taxonomy" id="2767826"/>
    <lineage>
        <taxon>Bacteria</taxon>
        <taxon>Bacillati</taxon>
        <taxon>Actinomycetota</taxon>
        <taxon>Actinomycetes</taxon>
        <taxon>Kitasatosporales</taxon>
        <taxon>Streptomycetaceae</taxon>
        <taxon>Streptomyces</taxon>
    </lineage>
</organism>
<dbReference type="InterPro" id="IPR031161">
    <property type="entry name" value="Peptidase_M60_dom"/>
</dbReference>
<keyword evidence="4" id="KW-0624">Polysaccharide degradation</keyword>
<dbReference type="PROSITE" id="PS50853">
    <property type="entry name" value="FN3"/>
    <property type="match status" value="1"/>
</dbReference>
<dbReference type="CDD" id="cd00063">
    <property type="entry name" value="FN3"/>
    <property type="match status" value="1"/>
</dbReference>
<feature type="domain" description="CBM2" evidence="7">
    <location>
        <begin position="30"/>
        <end position="138"/>
    </location>
</feature>
<evidence type="ECO:0000256" key="4">
    <source>
        <dbReference type="ARBA" id="ARBA00023326"/>
    </source>
</evidence>
<dbReference type="Gene3D" id="2.60.120.1250">
    <property type="entry name" value="Peptidase M60, enhancin-like domain 1"/>
    <property type="match status" value="1"/>
</dbReference>
<feature type="signal peptide" evidence="5">
    <location>
        <begin position="1"/>
        <end position="29"/>
    </location>
</feature>
<dbReference type="PANTHER" id="PTHR15730">
    <property type="entry name" value="EXPERIMENTAL AUTOIMMUNE PROSTATITIS ANTIGEN 2-RELATED"/>
    <property type="match status" value="1"/>
</dbReference>
<dbReference type="PROSITE" id="PS51173">
    <property type="entry name" value="CBM2"/>
    <property type="match status" value="1"/>
</dbReference>
<evidence type="ECO:0000259" key="6">
    <source>
        <dbReference type="PROSITE" id="PS50853"/>
    </source>
</evidence>
<keyword evidence="3" id="KW-0326">Glycosidase</keyword>
<evidence type="ECO:0000256" key="1">
    <source>
        <dbReference type="ARBA" id="ARBA00022729"/>
    </source>
</evidence>
<dbReference type="InterPro" id="IPR036116">
    <property type="entry name" value="FN3_sf"/>
</dbReference>
<evidence type="ECO:0000259" key="7">
    <source>
        <dbReference type="PROSITE" id="PS51173"/>
    </source>
</evidence>
<dbReference type="PROSITE" id="PS51723">
    <property type="entry name" value="PEPTIDASE_M60"/>
    <property type="match status" value="1"/>
</dbReference>